<protein>
    <submittedName>
        <fullName evidence="1">Uncharacterized protein</fullName>
    </submittedName>
</protein>
<name>A0ACC0AQA0_CATRO</name>
<accession>A0ACC0AQA0</accession>
<proteinExistence type="predicted"/>
<organism evidence="1 2">
    <name type="scientific">Catharanthus roseus</name>
    <name type="common">Madagascar periwinkle</name>
    <name type="synonym">Vinca rosea</name>
    <dbReference type="NCBI Taxonomy" id="4058"/>
    <lineage>
        <taxon>Eukaryota</taxon>
        <taxon>Viridiplantae</taxon>
        <taxon>Streptophyta</taxon>
        <taxon>Embryophyta</taxon>
        <taxon>Tracheophyta</taxon>
        <taxon>Spermatophyta</taxon>
        <taxon>Magnoliopsida</taxon>
        <taxon>eudicotyledons</taxon>
        <taxon>Gunneridae</taxon>
        <taxon>Pentapetalae</taxon>
        <taxon>asterids</taxon>
        <taxon>lamiids</taxon>
        <taxon>Gentianales</taxon>
        <taxon>Apocynaceae</taxon>
        <taxon>Rauvolfioideae</taxon>
        <taxon>Vinceae</taxon>
        <taxon>Catharanthinae</taxon>
        <taxon>Catharanthus</taxon>
    </lineage>
</organism>
<dbReference type="EMBL" id="CM044705">
    <property type="protein sequence ID" value="KAI5662906.1"/>
    <property type="molecule type" value="Genomic_DNA"/>
</dbReference>
<evidence type="ECO:0000313" key="2">
    <source>
        <dbReference type="Proteomes" id="UP001060085"/>
    </source>
</evidence>
<sequence length="197" mass="22692">MTTYSSSIQGTWENRMSRQKTDTTNLKTGRPFFKTGQLISVKERNKDIRKPKTDEDDRNNLISHSRFSPSQATQARSQPRITTNGGSNRRNSQRTGSNRGIRNCREEKEERKERKLHTELLVALPVSNRKDESIYRVPKVDIFRTEQPSGRIVNLEDLFKDQQPSHLGKTQKEIGLLPARPARHLGLKINKLILFGL</sequence>
<comment type="caution">
    <text evidence="1">The sequence shown here is derived from an EMBL/GenBank/DDBJ whole genome shotgun (WGS) entry which is preliminary data.</text>
</comment>
<gene>
    <name evidence="1" type="ORF">M9H77_22229</name>
</gene>
<dbReference type="Proteomes" id="UP001060085">
    <property type="component" value="Linkage Group LG05"/>
</dbReference>
<keyword evidence="2" id="KW-1185">Reference proteome</keyword>
<reference evidence="2" key="1">
    <citation type="journal article" date="2023" name="Nat. Plants">
        <title>Single-cell RNA sequencing provides a high-resolution roadmap for understanding the multicellular compartmentation of specialized metabolism.</title>
        <authorList>
            <person name="Sun S."/>
            <person name="Shen X."/>
            <person name="Li Y."/>
            <person name="Li Y."/>
            <person name="Wang S."/>
            <person name="Li R."/>
            <person name="Zhang H."/>
            <person name="Shen G."/>
            <person name="Guo B."/>
            <person name="Wei J."/>
            <person name="Xu J."/>
            <person name="St-Pierre B."/>
            <person name="Chen S."/>
            <person name="Sun C."/>
        </authorList>
    </citation>
    <scope>NUCLEOTIDE SEQUENCE [LARGE SCALE GENOMIC DNA]</scope>
</reference>
<evidence type="ECO:0000313" key="1">
    <source>
        <dbReference type="EMBL" id="KAI5662906.1"/>
    </source>
</evidence>